<keyword evidence="2 4" id="KW-0067">ATP-binding</keyword>
<name>A0A5J5G9R4_9BACL</name>
<dbReference type="NCBIfam" id="NF000355">
    <property type="entry name" value="ribo_prot_ABC_F"/>
    <property type="match status" value="1"/>
</dbReference>
<evidence type="ECO:0000313" key="4">
    <source>
        <dbReference type="EMBL" id="KAA9004857.1"/>
    </source>
</evidence>
<protein>
    <submittedName>
        <fullName evidence="4">ABC-F family ATP-binding cassette domain-containing protein</fullName>
    </submittedName>
</protein>
<dbReference type="RefSeq" id="WP_150458008.1">
    <property type="nucleotide sequence ID" value="NZ_VYKK01000012.1"/>
</dbReference>
<dbReference type="FunFam" id="3.40.50.300:FF:000011">
    <property type="entry name" value="Putative ABC transporter ATP-binding component"/>
    <property type="match status" value="1"/>
</dbReference>
<dbReference type="Gene3D" id="3.40.50.300">
    <property type="entry name" value="P-loop containing nucleotide triphosphate hydrolases"/>
    <property type="match status" value="2"/>
</dbReference>
<dbReference type="SMART" id="SM00382">
    <property type="entry name" value="AAA"/>
    <property type="match status" value="2"/>
</dbReference>
<dbReference type="Pfam" id="PF00005">
    <property type="entry name" value="ABC_tran"/>
    <property type="match status" value="2"/>
</dbReference>
<comment type="caution">
    <text evidence="4">The sequence shown here is derived from an EMBL/GenBank/DDBJ whole genome shotgun (WGS) entry which is preliminary data.</text>
</comment>
<dbReference type="PROSITE" id="PS50893">
    <property type="entry name" value="ABC_TRANSPORTER_2"/>
    <property type="match status" value="2"/>
</dbReference>
<organism evidence="4 5">
    <name type="scientific">Paenibacillus spiritus</name>
    <dbReference type="NCBI Taxonomy" id="2496557"/>
    <lineage>
        <taxon>Bacteria</taxon>
        <taxon>Bacillati</taxon>
        <taxon>Bacillota</taxon>
        <taxon>Bacilli</taxon>
        <taxon>Bacillales</taxon>
        <taxon>Paenibacillaceae</taxon>
        <taxon>Paenibacillus</taxon>
    </lineage>
</organism>
<gene>
    <name evidence="4" type="ORF">F4V43_09495</name>
</gene>
<dbReference type="AlphaFoldDB" id="A0A5J5G9R4"/>
<sequence length="617" mass="68638">MMIIRATDVRKEWNGKPLFEKVSFEAAEGERLALLGRNGTGKTTLLRCLTGELAADGGRIHRELPRSEWGLLAQQLQPEEGISALGCVLAGRPELAALKRELEKWSALMAEGGELQEEAVQRYGAAFDQYAALDGYGWEAAAEKALVQLGLEPENWLRPYAALSGGQKTRVQLAALLARQPKLLILDEPTNHLDAETMEWLGQFVAGYPGTVLYVSHDRAFIDKTATAVLELRQDGCRRYPGGYSDYRAQKAVEARTQEIAWRKQEAEKKKLEESIRRYSEWFQQAHRAAGQDPFLKAKAKKNVSRLHAKESALERLNKERADRPREAAKLNVAFTGEAFEAGTLVAADRISYAYPGGETILRDFSLSLNRGDRAAVIGPNGAGKSTLLKLLAGVYEPASGTVTRHPKAAVGYFAQELEGLDLDSTLLDSLLDLPGMTVTEARTLLGCFLFSREDVFKRIGSLSLGEKCRVAFLKLYFGRANLLVLDEPTNYLDIDTREVIEEALQSYPGALLLVTHDRYLLERAANRLVLLSPGREPVLYPGGWREYEEGRALRSLPDEERVRADEAGRLELRLAQLIQSEALSSVEENAGLLREMTRLRREIDALRGQPGYRNAD</sequence>
<evidence type="ECO:0000313" key="5">
    <source>
        <dbReference type="Proteomes" id="UP000367750"/>
    </source>
</evidence>
<dbReference type="InterPro" id="IPR032781">
    <property type="entry name" value="ABC_tran_Xtn"/>
</dbReference>
<dbReference type="PANTHER" id="PTHR42855:SF2">
    <property type="entry name" value="DRUG RESISTANCE ABC TRANSPORTER,ATP-BINDING PROTEIN"/>
    <property type="match status" value="1"/>
</dbReference>
<reference evidence="4 5" key="1">
    <citation type="submission" date="2019-09" db="EMBL/GenBank/DDBJ databases">
        <title>Bacillus ochoae sp. nov., Paenibacillus whitsoniae sp. nov., Paenibacillus spiritus sp. nov. Isolated from the Mars Exploration Rover during spacecraft assembly.</title>
        <authorList>
            <person name="Seuylemezian A."/>
            <person name="Vaishampayan P."/>
        </authorList>
    </citation>
    <scope>NUCLEOTIDE SEQUENCE [LARGE SCALE GENOMIC DNA]</scope>
    <source>
        <strain evidence="4 5">MER_111</strain>
    </source>
</reference>
<dbReference type="OrthoDB" id="9762369at2"/>
<dbReference type="InterPro" id="IPR003439">
    <property type="entry name" value="ABC_transporter-like_ATP-bd"/>
</dbReference>
<evidence type="ECO:0000256" key="1">
    <source>
        <dbReference type="ARBA" id="ARBA00022741"/>
    </source>
</evidence>
<feature type="domain" description="ABC transporter" evidence="3">
    <location>
        <begin position="346"/>
        <end position="559"/>
    </location>
</feature>
<dbReference type="InterPro" id="IPR027417">
    <property type="entry name" value="P-loop_NTPase"/>
</dbReference>
<keyword evidence="1" id="KW-0547">Nucleotide-binding</keyword>
<dbReference type="GO" id="GO:0016887">
    <property type="term" value="F:ATP hydrolysis activity"/>
    <property type="evidence" value="ECO:0007669"/>
    <property type="project" value="InterPro"/>
</dbReference>
<dbReference type="CDD" id="cd03221">
    <property type="entry name" value="ABCF_EF-3"/>
    <property type="match status" value="2"/>
</dbReference>
<dbReference type="PANTHER" id="PTHR42855">
    <property type="entry name" value="ABC TRANSPORTER ATP-BINDING SUBUNIT"/>
    <property type="match status" value="1"/>
</dbReference>
<dbReference type="PROSITE" id="PS00211">
    <property type="entry name" value="ABC_TRANSPORTER_1"/>
    <property type="match status" value="1"/>
</dbReference>
<feature type="domain" description="ABC transporter" evidence="3">
    <location>
        <begin position="4"/>
        <end position="259"/>
    </location>
</feature>
<evidence type="ECO:0000259" key="3">
    <source>
        <dbReference type="PROSITE" id="PS50893"/>
    </source>
</evidence>
<evidence type="ECO:0000256" key="2">
    <source>
        <dbReference type="ARBA" id="ARBA00022840"/>
    </source>
</evidence>
<dbReference type="InterPro" id="IPR003593">
    <property type="entry name" value="AAA+_ATPase"/>
</dbReference>
<dbReference type="InterPro" id="IPR051309">
    <property type="entry name" value="ABCF_ATPase"/>
</dbReference>
<dbReference type="EMBL" id="VYKK01000012">
    <property type="protein sequence ID" value="KAA9004857.1"/>
    <property type="molecule type" value="Genomic_DNA"/>
</dbReference>
<dbReference type="GO" id="GO:0005524">
    <property type="term" value="F:ATP binding"/>
    <property type="evidence" value="ECO:0007669"/>
    <property type="project" value="UniProtKB-KW"/>
</dbReference>
<keyword evidence="5" id="KW-1185">Reference proteome</keyword>
<dbReference type="Pfam" id="PF12848">
    <property type="entry name" value="ABC_tran_Xtn"/>
    <property type="match status" value="1"/>
</dbReference>
<dbReference type="SUPFAM" id="SSF52540">
    <property type="entry name" value="P-loop containing nucleoside triphosphate hydrolases"/>
    <property type="match status" value="2"/>
</dbReference>
<accession>A0A5J5G9R4</accession>
<dbReference type="Proteomes" id="UP000367750">
    <property type="component" value="Unassembled WGS sequence"/>
</dbReference>
<dbReference type="InterPro" id="IPR017871">
    <property type="entry name" value="ABC_transporter-like_CS"/>
</dbReference>
<proteinExistence type="predicted"/>